<dbReference type="GO" id="GO:0003677">
    <property type="term" value="F:DNA binding"/>
    <property type="evidence" value="ECO:0007669"/>
    <property type="project" value="InterPro"/>
</dbReference>
<evidence type="ECO:0000313" key="3">
    <source>
        <dbReference type="EMBL" id="CAG6650267.1"/>
    </source>
</evidence>
<evidence type="ECO:0000259" key="2">
    <source>
        <dbReference type="Pfam" id="PF05225"/>
    </source>
</evidence>
<feature type="domain" description="HTH psq-type" evidence="2">
    <location>
        <begin position="21"/>
        <end position="50"/>
    </location>
</feature>
<dbReference type="EMBL" id="HBUF01161402">
    <property type="protein sequence ID" value="CAG6650267.1"/>
    <property type="molecule type" value="Transcribed_RNA"/>
</dbReference>
<proteinExistence type="predicted"/>
<reference evidence="3" key="1">
    <citation type="submission" date="2021-05" db="EMBL/GenBank/DDBJ databases">
        <authorList>
            <person name="Alioto T."/>
            <person name="Alioto T."/>
            <person name="Gomez Garrido J."/>
        </authorList>
    </citation>
    <scope>NUCLEOTIDE SEQUENCE</scope>
</reference>
<evidence type="ECO:0000256" key="1">
    <source>
        <dbReference type="ARBA" id="ARBA00004123"/>
    </source>
</evidence>
<dbReference type="Gene3D" id="1.10.10.60">
    <property type="entry name" value="Homeodomain-like"/>
    <property type="match status" value="1"/>
</dbReference>
<organism evidence="3">
    <name type="scientific">Cacopsylla melanoneura</name>
    <dbReference type="NCBI Taxonomy" id="428564"/>
    <lineage>
        <taxon>Eukaryota</taxon>
        <taxon>Metazoa</taxon>
        <taxon>Ecdysozoa</taxon>
        <taxon>Arthropoda</taxon>
        <taxon>Hexapoda</taxon>
        <taxon>Insecta</taxon>
        <taxon>Pterygota</taxon>
        <taxon>Neoptera</taxon>
        <taxon>Paraneoptera</taxon>
        <taxon>Hemiptera</taxon>
        <taxon>Sternorrhyncha</taxon>
        <taxon>Psylloidea</taxon>
        <taxon>Psyllidae</taxon>
        <taxon>Psyllinae</taxon>
        <taxon>Cacopsylla</taxon>
    </lineage>
</organism>
<dbReference type="GO" id="GO:0005634">
    <property type="term" value="C:nucleus"/>
    <property type="evidence" value="ECO:0007669"/>
    <property type="project" value="UniProtKB-SubCell"/>
</dbReference>
<dbReference type="Pfam" id="PF05225">
    <property type="entry name" value="HTH_psq"/>
    <property type="match status" value="1"/>
</dbReference>
<protein>
    <recommendedName>
        <fullName evidence="2">HTH psq-type domain-containing protein</fullName>
    </recommendedName>
</protein>
<accession>A0A8D8W7V0</accession>
<dbReference type="AlphaFoldDB" id="A0A8D8W7V0"/>
<comment type="subcellular location">
    <subcellularLocation>
        <location evidence="1">Nucleus</location>
    </subcellularLocation>
</comment>
<dbReference type="SUPFAM" id="SSF46689">
    <property type="entry name" value="Homeodomain-like"/>
    <property type="match status" value="1"/>
</dbReference>
<dbReference type="InterPro" id="IPR007889">
    <property type="entry name" value="HTH_Psq"/>
</dbReference>
<name>A0A8D8W7V0_9HEMI</name>
<sequence length="161" mass="18727">MVRTYKRKTQRSSISENAVRQAIQDVKNGNTTMRQAARRYSLKKSMLHKRLLKFKSKMGSMPIPESLVSQDEAIQAVLFQDPSKPNKYATQRVFSIEQERMLESYLIDSANVNYGLTYEQMREFAYDYALKLDLNIPATWEEHKKAGVDRRMAEGIHEETS</sequence>
<dbReference type="InterPro" id="IPR009057">
    <property type="entry name" value="Homeodomain-like_sf"/>
</dbReference>